<name>Q46SD3_CUPPJ</name>
<feature type="signal peptide" evidence="1">
    <location>
        <begin position="1"/>
        <end position="21"/>
    </location>
</feature>
<sequence length="169" mass="17998">MKRTLIGAAGPLICGISIAFAAQPGDAMLQHDMHSRQTEVAHRGAAVMPFDLERTTHFFDDTVSGGIETITANAKNDTEQIALIRSHLATEAKRFGRGDFSDPARIHGHDMAGLAELAGAGDKLHVEYRSIPAGASLTFTSTAPAVIAAIHAWFAAQRSEHGAHGHREP</sequence>
<proteinExistence type="predicted"/>
<dbReference type="EMBL" id="CP000091">
    <property type="protein sequence ID" value="AAZ63951.1"/>
    <property type="molecule type" value="Genomic_DNA"/>
</dbReference>
<gene>
    <name evidence="2" type="ordered locus">Reut_B4601</name>
</gene>
<reference evidence="2" key="1">
    <citation type="submission" date="2005-08" db="EMBL/GenBank/DDBJ databases">
        <title>Complete sequence of chromosome 2 of Ralstonia eutropha JMP134.</title>
        <authorList>
            <person name="Copeland A."/>
            <person name="Lucas S."/>
            <person name="Lapidus A."/>
            <person name="Barry K."/>
            <person name="Detter J.C."/>
            <person name="Glavina T."/>
            <person name="Hammon N."/>
            <person name="Israni S."/>
            <person name="Pitluck S."/>
            <person name="Goltsman E."/>
            <person name="Martinez M."/>
            <person name="Schmutz J."/>
            <person name="Larimer F."/>
            <person name="Land M."/>
            <person name="Lykidis A."/>
            <person name="Richardson P."/>
        </authorList>
    </citation>
    <scope>NUCLEOTIDE SEQUENCE [LARGE SCALE GENOMIC DNA]</scope>
    <source>
        <strain evidence="2">JMP134</strain>
    </source>
</reference>
<protein>
    <recommendedName>
        <fullName evidence="3">Aspartate carbamoyltransferase</fullName>
    </recommendedName>
</protein>
<keyword evidence="1" id="KW-0732">Signal</keyword>
<dbReference type="STRING" id="264198.Reut_B4601"/>
<evidence type="ECO:0000256" key="1">
    <source>
        <dbReference type="SAM" id="SignalP"/>
    </source>
</evidence>
<evidence type="ECO:0008006" key="3">
    <source>
        <dbReference type="Google" id="ProtNLM"/>
    </source>
</evidence>
<dbReference type="eggNOG" id="COG3245">
    <property type="taxonomic scope" value="Bacteria"/>
</dbReference>
<organism evidence="2">
    <name type="scientific">Cupriavidus pinatubonensis (strain JMP 134 / LMG 1197)</name>
    <name type="common">Cupriavidus necator (strain JMP 134)</name>
    <dbReference type="NCBI Taxonomy" id="264198"/>
    <lineage>
        <taxon>Bacteria</taxon>
        <taxon>Pseudomonadati</taxon>
        <taxon>Pseudomonadota</taxon>
        <taxon>Betaproteobacteria</taxon>
        <taxon>Burkholderiales</taxon>
        <taxon>Burkholderiaceae</taxon>
        <taxon>Cupriavidus</taxon>
    </lineage>
</organism>
<feature type="chain" id="PRO_5004232612" description="Aspartate carbamoyltransferase" evidence="1">
    <location>
        <begin position="22"/>
        <end position="169"/>
    </location>
</feature>
<dbReference type="HOGENOM" id="CLU_127522_0_0_4"/>
<dbReference type="OrthoDB" id="5573113at2"/>
<accession>Q46SD3</accession>
<evidence type="ECO:0000313" key="2">
    <source>
        <dbReference type="EMBL" id="AAZ63951.1"/>
    </source>
</evidence>
<dbReference type="KEGG" id="reu:Reut_B4601"/>
<dbReference type="AlphaFoldDB" id="Q46SD3"/>